<dbReference type="AlphaFoldDB" id="V4PR02"/>
<dbReference type="STRING" id="1121022.GCA_000376105_01959"/>
<reference evidence="1 2" key="1">
    <citation type="journal article" date="2014" name="Nature">
        <title>Sequential evolution of bacterial morphology by co-option of a developmental regulator.</title>
        <authorList>
            <person name="Jiang C."/>
            <person name="Brown P.J."/>
            <person name="Ducret A."/>
            <person name="Brun Y.V."/>
        </authorList>
    </citation>
    <scope>NUCLEOTIDE SEQUENCE [LARGE SCALE GENOMIC DNA]</scope>
    <source>
        <strain evidence="1 2">DSM 16100</strain>
    </source>
</reference>
<dbReference type="PATRIC" id="fig|1121022.4.peg.2733"/>
<gene>
    <name evidence="1" type="ORF">ABENE_13445</name>
</gene>
<dbReference type="eggNOG" id="COG2227">
    <property type="taxonomic scope" value="Bacteria"/>
</dbReference>
<sequence>MRYDHPDSTVTACPLCGGSQNHSVLPLGKAEGLERAACRCDGCGFVYMAPRLTNDYLNEYYGSAIVYAYGSDNPADYEAVIADKMGMVGKFVASVSDAPQSGLAVDYGAGAGSTVKALSNLGFDAVGVEISAKSRATATALFGIDVRDGDLAQFADDSIALLTMFDVMEHLLEPLAFAKQLHGKIQPGGLVMIGVPNFNSLDRQVRGVNSQVMVFPEHVNHFTKSSLTRLMEMAGFDVRYIGSPPPYGVAISLGIRRTMVKIFGRNVVTRALSGALAQIKRYVVYPLPNLIVERSGLFGHSLLVLAQKRAPL</sequence>
<evidence type="ECO:0008006" key="3">
    <source>
        <dbReference type="Google" id="ProtNLM"/>
    </source>
</evidence>
<dbReference type="SUPFAM" id="SSF53335">
    <property type="entry name" value="S-adenosyl-L-methionine-dependent methyltransferases"/>
    <property type="match status" value="1"/>
</dbReference>
<evidence type="ECO:0000313" key="1">
    <source>
        <dbReference type="EMBL" id="ESQ89744.1"/>
    </source>
</evidence>
<organism evidence="1 2">
    <name type="scientific">Asticcacaulis benevestitus DSM 16100 = ATCC BAA-896</name>
    <dbReference type="NCBI Taxonomy" id="1121022"/>
    <lineage>
        <taxon>Bacteria</taxon>
        <taxon>Pseudomonadati</taxon>
        <taxon>Pseudomonadota</taxon>
        <taxon>Alphaproteobacteria</taxon>
        <taxon>Caulobacterales</taxon>
        <taxon>Caulobacteraceae</taxon>
        <taxon>Asticcacaulis</taxon>
    </lineage>
</organism>
<dbReference type="Proteomes" id="UP000017837">
    <property type="component" value="Unassembled WGS sequence"/>
</dbReference>
<proteinExistence type="predicted"/>
<dbReference type="EMBL" id="AWGB01000028">
    <property type="protein sequence ID" value="ESQ89744.1"/>
    <property type="molecule type" value="Genomic_DNA"/>
</dbReference>
<dbReference type="InterPro" id="IPR029063">
    <property type="entry name" value="SAM-dependent_MTases_sf"/>
</dbReference>
<evidence type="ECO:0000313" key="2">
    <source>
        <dbReference type="Proteomes" id="UP000017837"/>
    </source>
</evidence>
<accession>V4PR02</accession>
<dbReference type="PANTHER" id="PTHR43861">
    <property type="entry name" value="TRANS-ACONITATE 2-METHYLTRANSFERASE-RELATED"/>
    <property type="match status" value="1"/>
</dbReference>
<keyword evidence="2" id="KW-1185">Reference proteome</keyword>
<dbReference type="Pfam" id="PF13489">
    <property type="entry name" value="Methyltransf_23"/>
    <property type="match status" value="1"/>
</dbReference>
<dbReference type="PANTHER" id="PTHR43861:SF6">
    <property type="entry name" value="METHYLTRANSFERASE TYPE 11"/>
    <property type="match status" value="1"/>
</dbReference>
<dbReference type="Gene3D" id="3.40.50.150">
    <property type="entry name" value="Vaccinia Virus protein VP39"/>
    <property type="match status" value="1"/>
</dbReference>
<name>V4PR02_9CAUL</name>
<comment type="caution">
    <text evidence="1">The sequence shown here is derived from an EMBL/GenBank/DDBJ whole genome shotgun (WGS) entry which is preliminary data.</text>
</comment>
<protein>
    <recommendedName>
        <fullName evidence="3">Methyltransferase type 11 domain-containing protein</fullName>
    </recommendedName>
</protein>